<dbReference type="AlphaFoldDB" id="A0A3A1WR72"/>
<protein>
    <submittedName>
        <fullName evidence="1">DUF533 domain-containing protein</fullName>
    </submittedName>
</protein>
<proteinExistence type="predicted"/>
<gene>
    <name evidence="1" type="ORF">D3218_14320</name>
</gene>
<name>A0A3A1WR72_9HYPH</name>
<dbReference type="Proteomes" id="UP000265750">
    <property type="component" value="Unassembled WGS sequence"/>
</dbReference>
<evidence type="ECO:0000313" key="2">
    <source>
        <dbReference type="Proteomes" id="UP000265750"/>
    </source>
</evidence>
<evidence type="ECO:0000313" key="1">
    <source>
        <dbReference type="EMBL" id="RIX99638.1"/>
    </source>
</evidence>
<dbReference type="Pfam" id="PF04391">
    <property type="entry name" value="DUF533"/>
    <property type="match status" value="1"/>
</dbReference>
<sequence length="173" mass="18393">MNIDIPDLAAAAPVLPATDAPRRDGVEAALALKVLLAHLANFRQVSFPLTLDFRSFSADETRAAVNAAALAVEADEGGWADGARRRRAAETLARLGAAPADLEPLGRPEEPAQSLGEMVREAQRLDRAAHAYAVSLLVLGRRSVLAQSYLAYLAARLGLTANVVGSLNRRFRG</sequence>
<dbReference type="EMBL" id="QYRN01000007">
    <property type="protein sequence ID" value="RIX99638.1"/>
    <property type="molecule type" value="Genomic_DNA"/>
</dbReference>
<keyword evidence="2" id="KW-1185">Reference proteome</keyword>
<dbReference type="OrthoDB" id="7906878at2"/>
<dbReference type="InterPro" id="IPR007486">
    <property type="entry name" value="YebE"/>
</dbReference>
<reference evidence="2" key="1">
    <citation type="submission" date="2018-09" db="EMBL/GenBank/DDBJ databases">
        <authorList>
            <person name="Tuo L."/>
        </authorList>
    </citation>
    <scope>NUCLEOTIDE SEQUENCE [LARGE SCALE GENOMIC DNA]</scope>
    <source>
        <strain evidence="2">M2BS4Y-1</strain>
    </source>
</reference>
<dbReference type="RefSeq" id="WP_119540770.1">
    <property type="nucleotide sequence ID" value="NZ_QYRN01000007.1"/>
</dbReference>
<accession>A0A3A1WR72</accession>
<organism evidence="1 2">
    <name type="scientific">Aureimonas flava</name>
    <dbReference type="NCBI Taxonomy" id="2320271"/>
    <lineage>
        <taxon>Bacteria</taxon>
        <taxon>Pseudomonadati</taxon>
        <taxon>Pseudomonadota</taxon>
        <taxon>Alphaproteobacteria</taxon>
        <taxon>Hyphomicrobiales</taxon>
        <taxon>Aurantimonadaceae</taxon>
        <taxon>Aureimonas</taxon>
    </lineage>
</organism>
<comment type="caution">
    <text evidence="1">The sequence shown here is derived from an EMBL/GenBank/DDBJ whole genome shotgun (WGS) entry which is preliminary data.</text>
</comment>